<proteinExistence type="predicted"/>
<keyword evidence="1" id="KW-0479">Metal-binding</keyword>
<evidence type="ECO:0000256" key="2">
    <source>
        <dbReference type="SAM" id="MobiDB-lite"/>
    </source>
</evidence>
<dbReference type="InterPro" id="IPR013087">
    <property type="entry name" value="Znf_C2H2_type"/>
</dbReference>
<organism evidence="4 5">
    <name type="scientific">Elaeophora elaphi</name>
    <dbReference type="NCBI Taxonomy" id="1147741"/>
    <lineage>
        <taxon>Eukaryota</taxon>
        <taxon>Metazoa</taxon>
        <taxon>Ecdysozoa</taxon>
        <taxon>Nematoda</taxon>
        <taxon>Chromadorea</taxon>
        <taxon>Rhabditida</taxon>
        <taxon>Spirurina</taxon>
        <taxon>Spiruromorpha</taxon>
        <taxon>Filarioidea</taxon>
        <taxon>Onchocercidae</taxon>
        <taxon>Elaeophora</taxon>
    </lineage>
</organism>
<feature type="compositionally biased region" description="Basic and acidic residues" evidence="2">
    <location>
        <begin position="485"/>
        <end position="500"/>
    </location>
</feature>
<dbReference type="PROSITE" id="PS00028">
    <property type="entry name" value="ZINC_FINGER_C2H2_1"/>
    <property type="match status" value="1"/>
</dbReference>
<evidence type="ECO:0000313" key="4">
    <source>
        <dbReference type="Proteomes" id="UP000050640"/>
    </source>
</evidence>
<keyword evidence="1" id="KW-0863">Zinc-finger</keyword>
<reference evidence="5" key="1">
    <citation type="submission" date="2016-04" db="UniProtKB">
        <authorList>
            <consortium name="WormBaseParasite"/>
        </authorList>
    </citation>
    <scope>IDENTIFICATION</scope>
</reference>
<dbReference type="GO" id="GO:0008270">
    <property type="term" value="F:zinc ion binding"/>
    <property type="evidence" value="ECO:0007669"/>
    <property type="project" value="UniProtKB-KW"/>
</dbReference>
<sequence>MKNENDQREKMRMIHCLLCNVSKPFKGFLSHIRQEHLNYQRYKCTKCAFKSDDEDDSILHSFEKNHDLKFSNANYQEHLAVKIFQDCWREQFTIQHEIGKRGNVISGQTKRVRNWNSCSDMQKACNRKKPKTSDACLSNSLRHEVSLQTKLENQKDCGVASNSTKCVSKVLFTLIEDMQLKKSVLRKKAPIFINLDNDKKSESGIHITKVLSETVADNSEPYKLSEPDDQTPYALGSFSVALENTKTVGSEKFLNAHTVDNVFSIDGEASRSKRNTFGPKKRALEDVGVNYIAKKTHALQFHFTQDDDPEIAELLPATVKACFPHSLCWSDYQCTECGKTLGTYSSRRNHVLKEHFYWSAVCPLSGCRAVISAHDNLEEHFQLEHNISKLKMPKDLKQKFRKVENDRKNDLNRQLHQCFPCSLPPKKQVTIKEVAYDAGHLPKPSITSILSSLLHSQPVSIAKKTNFTYSSSDDESSSFEDENDSGIKGEDHDVMNEKDATASTGCSKNLNDSDSSIICHNLRNHEKLSDIEGKEQ</sequence>
<evidence type="ECO:0000259" key="3">
    <source>
        <dbReference type="PROSITE" id="PS50157"/>
    </source>
</evidence>
<dbReference type="SMART" id="SM00355">
    <property type="entry name" value="ZnF_C2H2"/>
    <property type="match status" value="4"/>
</dbReference>
<dbReference type="WBParaSite" id="EEL_0000334201-mRNA-1">
    <property type="protein sequence ID" value="EEL_0000334201-mRNA-1"/>
    <property type="gene ID" value="EEL_0000334201"/>
</dbReference>
<accession>A0A158Q725</accession>
<feature type="compositionally biased region" description="Polar residues" evidence="2">
    <location>
        <begin position="501"/>
        <end position="515"/>
    </location>
</feature>
<name>A0A158Q725_9BILA</name>
<feature type="region of interest" description="Disordered" evidence="2">
    <location>
        <begin position="469"/>
        <end position="515"/>
    </location>
</feature>
<dbReference type="PROSITE" id="PS50157">
    <property type="entry name" value="ZINC_FINGER_C2H2_2"/>
    <property type="match status" value="1"/>
</dbReference>
<dbReference type="Proteomes" id="UP000050640">
    <property type="component" value="Unplaced"/>
</dbReference>
<evidence type="ECO:0000313" key="5">
    <source>
        <dbReference type="WBParaSite" id="EEL_0000334201-mRNA-1"/>
    </source>
</evidence>
<protein>
    <submittedName>
        <fullName evidence="5">C2H2-type domain-containing protein</fullName>
    </submittedName>
</protein>
<evidence type="ECO:0000256" key="1">
    <source>
        <dbReference type="PROSITE-ProRule" id="PRU00042"/>
    </source>
</evidence>
<dbReference type="STRING" id="1147741.A0A158Q725"/>
<feature type="domain" description="C2H2-type" evidence="3">
    <location>
        <begin position="332"/>
        <end position="355"/>
    </location>
</feature>
<feature type="compositionally biased region" description="Acidic residues" evidence="2">
    <location>
        <begin position="472"/>
        <end position="484"/>
    </location>
</feature>
<dbReference type="AlphaFoldDB" id="A0A158Q725"/>
<keyword evidence="1" id="KW-0862">Zinc</keyword>
<keyword evidence="4" id="KW-1185">Reference proteome</keyword>